<dbReference type="CDD" id="cd04220">
    <property type="entry name" value="Halocyanin"/>
    <property type="match status" value="1"/>
</dbReference>
<comment type="cofactor">
    <cofactor evidence="7">
        <name>Cu cation</name>
        <dbReference type="ChEBI" id="CHEBI:23378"/>
    </cofactor>
    <text evidence="7">Binds 1 copper ion per subunit.</text>
</comment>
<dbReference type="PRINTS" id="PR00155">
    <property type="entry name" value="AMICYANIN"/>
</dbReference>
<evidence type="ECO:0000256" key="4">
    <source>
        <dbReference type="ARBA" id="ARBA00022764"/>
    </source>
</evidence>
<dbReference type="RefSeq" id="WP_256394981.1">
    <property type="nucleotide sequence ID" value="NZ_JANHDJ010000001.1"/>
</dbReference>
<evidence type="ECO:0000313" key="10">
    <source>
        <dbReference type="Proteomes" id="UP001597052"/>
    </source>
</evidence>
<evidence type="ECO:0000256" key="3">
    <source>
        <dbReference type="ARBA" id="ARBA00022723"/>
    </source>
</evidence>
<keyword evidence="6 7" id="KW-0186">Copper</keyword>
<comment type="subcellular location">
    <subcellularLocation>
        <location evidence="1">Periplasm</location>
    </subcellularLocation>
</comment>
<gene>
    <name evidence="9" type="ORF">ACFSBW_05250</name>
</gene>
<name>A0ABD6D4Z8_9EURY</name>
<evidence type="ECO:0000313" key="9">
    <source>
        <dbReference type="EMBL" id="MFD1641280.1"/>
    </source>
</evidence>
<dbReference type="EMBL" id="JBHUDM010000001">
    <property type="protein sequence ID" value="MFD1641280.1"/>
    <property type="molecule type" value="Genomic_DNA"/>
</dbReference>
<dbReference type="InterPro" id="IPR002386">
    <property type="entry name" value="Amicyanin/Pseudoazurin"/>
</dbReference>
<keyword evidence="4" id="KW-0574">Periplasm</keyword>
<dbReference type="InterPro" id="IPR000923">
    <property type="entry name" value="BlueCu_1"/>
</dbReference>
<keyword evidence="10" id="KW-1185">Reference proteome</keyword>
<dbReference type="PROSITE" id="PS51257">
    <property type="entry name" value="PROKAR_LIPOPROTEIN"/>
    <property type="match status" value="1"/>
</dbReference>
<keyword evidence="2" id="KW-0813">Transport</keyword>
<evidence type="ECO:0000256" key="6">
    <source>
        <dbReference type="ARBA" id="ARBA00023008"/>
    </source>
</evidence>
<feature type="binding site" evidence="7">
    <location>
        <position position="136"/>
    </location>
    <ligand>
        <name>Cu cation</name>
        <dbReference type="ChEBI" id="CHEBI:23378"/>
    </ligand>
</feature>
<evidence type="ECO:0000259" key="8">
    <source>
        <dbReference type="Pfam" id="PF00127"/>
    </source>
</evidence>
<reference evidence="9 10" key="1">
    <citation type="journal article" date="2019" name="Int. J. Syst. Evol. Microbiol.">
        <title>The Global Catalogue of Microorganisms (GCM) 10K type strain sequencing project: providing services to taxonomists for standard genome sequencing and annotation.</title>
        <authorList>
            <consortium name="The Broad Institute Genomics Platform"/>
            <consortium name="The Broad Institute Genome Sequencing Center for Infectious Disease"/>
            <person name="Wu L."/>
            <person name="Ma J."/>
        </authorList>
    </citation>
    <scope>NUCLEOTIDE SEQUENCE [LARGE SCALE GENOMIC DNA]</scope>
    <source>
        <strain evidence="9 10">CGMCC 1.10593</strain>
    </source>
</reference>
<dbReference type="GO" id="GO:0042597">
    <property type="term" value="C:periplasmic space"/>
    <property type="evidence" value="ECO:0007669"/>
    <property type="project" value="UniProtKB-SubCell"/>
</dbReference>
<keyword evidence="3 7" id="KW-0479">Metal-binding</keyword>
<evidence type="ECO:0000256" key="7">
    <source>
        <dbReference type="PIRSR" id="PIRSR602386-1"/>
    </source>
</evidence>
<feature type="binding site" evidence="7">
    <location>
        <position position="93"/>
    </location>
    <ligand>
        <name>Cu cation</name>
        <dbReference type="ChEBI" id="CHEBI:23378"/>
    </ligand>
</feature>
<dbReference type="PROSITE" id="PS00196">
    <property type="entry name" value="COPPER_BLUE"/>
    <property type="match status" value="1"/>
</dbReference>
<dbReference type="NCBIfam" id="TIGR03102">
    <property type="entry name" value="halo_cynanin"/>
    <property type="match status" value="1"/>
</dbReference>
<dbReference type="Gene3D" id="2.60.40.420">
    <property type="entry name" value="Cupredoxins - blue copper proteins"/>
    <property type="match status" value="1"/>
</dbReference>
<organism evidence="9 10">
    <name type="scientific">Halohasta litorea</name>
    <dbReference type="NCBI Taxonomy" id="869891"/>
    <lineage>
        <taxon>Archaea</taxon>
        <taxon>Methanobacteriati</taxon>
        <taxon>Methanobacteriota</taxon>
        <taxon>Stenosarchaea group</taxon>
        <taxon>Halobacteria</taxon>
        <taxon>Halobacteriales</taxon>
        <taxon>Haloferacaceae</taxon>
        <taxon>Halohasta</taxon>
    </lineage>
</organism>
<accession>A0ABD6D4Z8</accession>
<feature type="binding site" evidence="7">
    <location>
        <position position="128"/>
    </location>
    <ligand>
        <name>Cu cation</name>
        <dbReference type="ChEBI" id="CHEBI:23378"/>
    </ligand>
</feature>
<feature type="binding site" evidence="7">
    <location>
        <position position="131"/>
    </location>
    <ligand>
        <name>Cu cation</name>
        <dbReference type="ChEBI" id="CHEBI:23378"/>
    </ligand>
</feature>
<evidence type="ECO:0000256" key="5">
    <source>
        <dbReference type="ARBA" id="ARBA00022982"/>
    </source>
</evidence>
<feature type="domain" description="Blue (type 1) copper" evidence="8">
    <location>
        <begin position="58"/>
        <end position="142"/>
    </location>
</feature>
<proteinExistence type="predicted"/>
<dbReference type="AlphaFoldDB" id="A0ABD6D4Z8"/>
<sequence>MDTAPRRRTVLTAIAGGMAATAGCLGGSSGEEGPYDGWLDNARNFQETVDRTGQDQVAVTVGAESGYAFDPAAVRVSPETEVRWEWTDLGSGHNVVEEDGVFESEILTGAGEQFTYTFSEPGVYRYACTPHRSQGMLGVVEVVEE</sequence>
<evidence type="ECO:0000256" key="1">
    <source>
        <dbReference type="ARBA" id="ARBA00004418"/>
    </source>
</evidence>
<dbReference type="GO" id="GO:0046872">
    <property type="term" value="F:metal ion binding"/>
    <property type="evidence" value="ECO:0007669"/>
    <property type="project" value="UniProtKB-KW"/>
</dbReference>
<dbReference type="PANTHER" id="PTHR36507:SF1">
    <property type="entry name" value="BLL1555 PROTEIN"/>
    <property type="match status" value="1"/>
</dbReference>
<dbReference type="InterPro" id="IPR017533">
    <property type="entry name" value="Halocyanin"/>
</dbReference>
<dbReference type="SUPFAM" id="SSF49503">
    <property type="entry name" value="Cupredoxins"/>
    <property type="match status" value="1"/>
</dbReference>
<dbReference type="InterPro" id="IPR008972">
    <property type="entry name" value="Cupredoxin"/>
</dbReference>
<dbReference type="Proteomes" id="UP001597052">
    <property type="component" value="Unassembled WGS sequence"/>
</dbReference>
<dbReference type="Pfam" id="PF00127">
    <property type="entry name" value="Copper-bind"/>
    <property type="match status" value="1"/>
</dbReference>
<protein>
    <submittedName>
        <fullName evidence="9">Halocyanin domain-containing protein</fullName>
    </submittedName>
</protein>
<dbReference type="InterPro" id="IPR052721">
    <property type="entry name" value="ET_Amicyanin"/>
</dbReference>
<comment type="caution">
    <text evidence="9">The sequence shown here is derived from an EMBL/GenBank/DDBJ whole genome shotgun (WGS) entry which is preliminary data.</text>
</comment>
<keyword evidence="5" id="KW-0249">Electron transport</keyword>
<evidence type="ECO:0000256" key="2">
    <source>
        <dbReference type="ARBA" id="ARBA00022448"/>
    </source>
</evidence>
<dbReference type="InterPro" id="IPR028871">
    <property type="entry name" value="BlueCu_1_BS"/>
</dbReference>
<dbReference type="PANTHER" id="PTHR36507">
    <property type="entry name" value="BLL1555 PROTEIN"/>
    <property type="match status" value="1"/>
</dbReference>